<reference evidence="1" key="1">
    <citation type="submission" date="2021-06" db="EMBL/GenBank/DDBJ databases">
        <authorList>
            <person name="Kallberg Y."/>
            <person name="Tangrot J."/>
            <person name="Rosling A."/>
        </authorList>
    </citation>
    <scope>NUCLEOTIDE SEQUENCE</scope>
    <source>
        <strain evidence="1">MA461A</strain>
    </source>
</reference>
<gene>
    <name evidence="1" type="ORF">RPERSI_LOCUS20558</name>
</gene>
<organism evidence="1 2">
    <name type="scientific">Racocetra persica</name>
    <dbReference type="NCBI Taxonomy" id="160502"/>
    <lineage>
        <taxon>Eukaryota</taxon>
        <taxon>Fungi</taxon>
        <taxon>Fungi incertae sedis</taxon>
        <taxon>Mucoromycota</taxon>
        <taxon>Glomeromycotina</taxon>
        <taxon>Glomeromycetes</taxon>
        <taxon>Diversisporales</taxon>
        <taxon>Gigasporaceae</taxon>
        <taxon>Racocetra</taxon>
    </lineage>
</organism>
<protein>
    <submittedName>
        <fullName evidence="1">8037_t:CDS:1</fullName>
    </submittedName>
</protein>
<sequence>MSIESAILFNALRLTAYTGFVNQVRTNRQSNSYKQKVKFVQADSQIRTSR</sequence>
<evidence type="ECO:0000313" key="2">
    <source>
        <dbReference type="Proteomes" id="UP000789920"/>
    </source>
</evidence>
<keyword evidence="2" id="KW-1185">Reference proteome</keyword>
<evidence type="ECO:0000313" key="1">
    <source>
        <dbReference type="EMBL" id="CAG8798634.1"/>
    </source>
</evidence>
<feature type="non-terminal residue" evidence="1">
    <location>
        <position position="50"/>
    </location>
</feature>
<dbReference type="Proteomes" id="UP000789920">
    <property type="component" value="Unassembled WGS sequence"/>
</dbReference>
<dbReference type="EMBL" id="CAJVQC010058384">
    <property type="protein sequence ID" value="CAG8798634.1"/>
    <property type="molecule type" value="Genomic_DNA"/>
</dbReference>
<accession>A0ACA9RL68</accession>
<name>A0ACA9RL68_9GLOM</name>
<proteinExistence type="predicted"/>
<comment type="caution">
    <text evidence="1">The sequence shown here is derived from an EMBL/GenBank/DDBJ whole genome shotgun (WGS) entry which is preliminary data.</text>
</comment>